<dbReference type="Proteomes" id="UP000192907">
    <property type="component" value="Unassembled WGS sequence"/>
</dbReference>
<evidence type="ECO:0000256" key="2">
    <source>
        <dbReference type="SAM" id="MobiDB-lite"/>
    </source>
</evidence>
<organism evidence="3 4">
    <name type="scientific">Pseudobacteriovorax antillogorgiicola</name>
    <dbReference type="NCBI Taxonomy" id="1513793"/>
    <lineage>
        <taxon>Bacteria</taxon>
        <taxon>Pseudomonadati</taxon>
        <taxon>Bdellovibrionota</taxon>
        <taxon>Oligoflexia</taxon>
        <taxon>Oligoflexales</taxon>
        <taxon>Pseudobacteriovoracaceae</taxon>
        <taxon>Pseudobacteriovorax</taxon>
    </lineage>
</organism>
<feature type="compositionally biased region" description="Polar residues" evidence="2">
    <location>
        <begin position="1"/>
        <end position="10"/>
    </location>
</feature>
<proteinExistence type="inferred from homology"/>
<protein>
    <submittedName>
        <fullName evidence="3">Uncharacterized conserved protein YaaN involved in tellurite resistance</fullName>
    </submittedName>
</protein>
<comment type="similarity">
    <text evidence="1">Belongs to the TelA family.</text>
</comment>
<dbReference type="AlphaFoldDB" id="A0A1Y6CCV7"/>
<dbReference type="PANTHER" id="PTHR38432:SF1">
    <property type="entry name" value="TELA-LIKE PROTEIN SAOUHSC_01408"/>
    <property type="match status" value="1"/>
</dbReference>
<feature type="region of interest" description="Disordered" evidence="2">
    <location>
        <begin position="1"/>
        <end position="32"/>
    </location>
</feature>
<reference evidence="4" key="1">
    <citation type="submission" date="2017-04" db="EMBL/GenBank/DDBJ databases">
        <authorList>
            <person name="Varghese N."/>
            <person name="Submissions S."/>
        </authorList>
    </citation>
    <scope>NUCLEOTIDE SEQUENCE [LARGE SCALE GENOMIC DNA]</scope>
    <source>
        <strain evidence="4">RKEM611</strain>
    </source>
</reference>
<sequence>MSTQTNQLNPAQGDALKQELDFGLSQPQEKSEVENQLEGIASDHADKLTNFDNSDLTRQEDIKVAVESMALELQKQAAKQSAMLKQPLNTIKHRSEDGGDVAKALIDLKVQVEDLDPARFDFDAGFVTRFLGYIPGIGGPIKRYFSKYESAQTVIAATIKSIELGRSLLERDNITLKEDQKRMREMTKKLERAVILGQLIDNKIVYKLEREISTDDPKRKFIEEEILFALRQRIQDLQQQLAVNQQGVLAMEIVIRNNKELIRGVNRALNVTVSALQTAVTVALALNNQKIVLDKVGALTQTTDNLIANTAKRLKTQGAEIHKAASSTALNMDTLKSAFADINAALDDISNFRLKALPQMAENIIEMDKLTKDAEDKIQKMEKANRAKPTLTIDPEV</sequence>
<dbReference type="EMBL" id="FWZT01000018">
    <property type="protein sequence ID" value="SMF57306.1"/>
    <property type="molecule type" value="Genomic_DNA"/>
</dbReference>
<dbReference type="OrthoDB" id="1654346at2"/>
<dbReference type="InterPro" id="IPR008863">
    <property type="entry name" value="Toxic_anion-R_TelA"/>
</dbReference>
<dbReference type="RefSeq" id="WP_132322244.1">
    <property type="nucleotide sequence ID" value="NZ_FWZT01000018.1"/>
</dbReference>
<evidence type="ECO:0000313" key="4">
    <source>
        <dbReference type="Proteomes" id="UP000192907"/>
    </source>
</evidence>
<evidence type="ECO:0000313" key="3">
    <source>
        <dbReference type="EMBL" id="SMF57306.1"/>
    </source>
</evidence>
<accession>A0A1Y6CCV7</accession>
<evidence type="ECO:0000256" key="1">
    <source>
        <dbReference type="ARBA" id="ARBA00005541"/>
    </source>
</evidence>
<dbReference type="STRING" id="1513793.SAMN06296036_118126"/>
<gene>
    <name evidence="3" type="ORF">SAMN06296036_118126</name>
</gene>
<name>A0A1Y6CCV7_9BACT</name>
<dbReference type="Pfam" id="PF05816">
    <property type="entry name" value="TelA"/>
    <property type="match status" value="1"/>
</dbReference>
<dbReference type="PANTHER" id="PTHR38432">
    <property type="entry name" value="TELA-LIKE PROTEIN SAOUHSC_01408"/>
    <property type="match status" value="1"/>
</dbReference>
<keyword evidence="4" id="KW-1185">Reference proteome</keyword>